<keyword evidence="2" id="KW-0812">Transmembrane</keyword>
<dbReference type="PROSITE" id="PS50114">
    <property type="entry name" value="GATA_ZN_FINGER_2"/>
    <property type="match status" value="1"/>
</dbReference>
<feature type="domain" description="GATA-type" evidence="3">
    <location>
        <begin position="61"/>
        <end position="86"/>
    </location>
</feature>
<organism evidence="4 5">
    <name type="scientific">Hebeloma cylindrosporum</name>
    <dbReference type="NCBI Taxonomy" id="76867"/>
    <lineage>
        <taxon>Eukaryota</taxon>
        <taxon>Fungi</taxon>
        <taxon>Dikarya</taxon>
        <taxon>Basidiomycota</taxon>
        <taxon>Agaricomycotina</taxon>
        <taxon>Agaricomycetes</taxon>
        <taxon>Agaricomycetidae</taxon>
        <taxon>Agaricales</taxon>
        <taxon>Agaricineae</taxon>
        <taxon>Hymenogastraceae</taxon>
        <taxon>Hebeloma</taxon>
    </lineage>
</organism>
<dbReference type="OrthoDB" id="515401at2759"/>
<keyword evidence="1" id="KW-0479">Metal-binding</keyword>
<reference evidence="4 5" key="1">
    <citation type="submission" date="2014-04" db="EMBL/GenBank/DDBJ databases">
        <authorList>
            <consortium name="DOE Joint Genome Institute"/>
            <person name="Kuo A."/>
            <person name="Gay G."/>
            <person name="Dore J."/>
            <person name="Kohler A."/>
            <person name="Nagy L.G."/>
            <person name="Floudas D."/>
            <person name="Copeland A."/>
            <person name="Barry K.W."/>
            <person name="Cichocki N."/>
            <person name="Veneault-Fourrey C."/>
            <person name="LaButti K."/>
            <person name="Lindquist E.A."/>
            <person name="Lipzen A."/>
            <person name="Lundell T."/>
            <person name="Morin E."/>
            <person name="Murat C."/>
            <person name="Sun H."/>
            <person name="Tunlid A."/>
            <person name="Henrissat B."/>
            <person name="Grigoriev I.V."/>
            <person name="Hibbett D.S."/>
            <person name="Martin F."/>
            <person name="Nordberg H.P."/>
            <person name="Cantor M.N."/>
            <person name="Hua S.X."/>
        </authorList>
    </citation>
    <scope>NUCLEOTIDE SEQUENCE [LARGE SCALE GENOMIC DNA]</scope>
    <source>
        <strain evidence="5">h7</strain>
    </source>
</reference>
<sequence>MSPVVLENPAINLHASSMAARMQQQFNPAPSDDEFNYSSPAPTAAAAAASSTVLAPTRAPCVNCGVTESPLWRRDPDGNTVCNACGESMFLIFAVWLSLVVSLPVLCFCFLFLSQSVGNNSGFLRC</sequence>
<dbReference type="HOGENOM" id="CLU_167716_0_0_1"/>
<dbReference type="SUPFAM" id="SSF57716">
    <property type="entry name" value="Glucocorticoid receptor-like (DNA-binding domain)"/>
    <property type="match status" value="1"/>
</dbReference>
<dbReference type="Gene3D" id="3.30.50.10">
    <property type="entry name" value="Erythroid Transcription Factor GATA-1, subunit A"/>
    <property type="match status" value="1"/>
</dbReference>
<name>A0A0C3C469_HEBCY</name>
<dbReference type="PROSITE" id="PS00344">
    <property type="entry name" value="GATA_ZN_FINGER_1"/>
    <property type="match status" value="1"/>
</dbReference>
<dbReference type="STRING" id="686832.A0A0C3C469"/>
<keyword evidence="2" id="KW-0472">Membrane</keyword>
<feature type="transmembrane region" description="Helical" evidence="2">
    <location>
        <begin position="89"/>
        <end position="113"/>
    </location>
</feature>
<accession>A0A0C3C469</accession>
<reference evidence="5" key="2">
    <citation type="submission" date="2015-01" db="EMBL/GenBank/DDBJ databases">
        <title>Evolutionary Origins and Diversification of the Mycorrhizal Mutualists.</title>
        <authorList>
            <consortium name="DOE Joint Genome Institute"/>
            <consortium name="Mycorrhizal Genomics Consortium"/>
            <person name="Kohler A."/>
            <person name="Kuo A."/>
            <person name="Nagy L.G."/>
            <person name="Floudas D."/>
            <person name="Copeland A."/>
            <person name="Barry K.W."/>
            <person name="Cichocki N."/>
            <person name="Veneault-Fourrey C."/>
            <person name="LaButti K."/>
            <person name="Lindquist E.A."/>
            <person name="Lipzen A."/>
            <person name="Lundell T."/>
            <person name="Morin E."/>
            <person name="Murat C."/>
            <person name="Riley R."/>
            <person name="Ohm R."/>
            <person name="Sun H."/>
            <person name="Tunlid A."/>
            <person name="Henrissat B."/>
            <person name="Grigoriev I.V."/>
            <person name="Hibbett D.S."/>
            <person name="Martin F."/>
        </authorList>
    </citation>
    <scope>NUCLEOTIDE SEQUENCE [LARGE SCALE GENOMIC DNA]</scope>
    <source>
        <strain evidence="5">h7</strain>
    </source>
</reference>
<proteinExistence type="predicted"/>
<dbReference type="Proteomes" id="UP000053424">
    <property type="component" value="Unassembled WGS sequence"/>
</dbReference>
<dbReference type="SMART" id="SM00401">
    <property type="entry name" value="ZnF_GATA"/>
    <property type="match status" value="1"/>
</dbReference>
<dbReference type="AlphaFoldDB" id="A0A0C3C469"/>
<gene>
    <name evidence="4" type="ORF">M413DRAFT_76110</name>
</gene>
<dbReference type="CDD" id="cd00202">
    <property type="entry name" value="ZnF_GATA"/>
    <property type="match status" value="1"/>
</dbReference>
<evidence type="ECO:0000256" key="1">
    <source>
        <dbReference type="PROSITE-ProRule" id="PRU00094"/>
    </source>
</evidence>
<evidence type="ECO:0000313" key="5">
    <source>
        <dbReference type="Proteomes" id="UP000053424"/>
    </source>
</evidence>
<dbReference type="PRINTS" id="PR00619">
    <property type="entry name" value="GATAZNFINGER"/>
</dbReference>
<evidence type="ECO:0000256" key="2">
    <source>
        <dbReference type="SAM" id="Phobius"/>
    </source>
</evidence>
<evidence type="ECO:0000259" key="3">
    <source>
        <dbReference type="PROSITE" id="PS50114"/>
    </source>
</evidence>
<keyword evidence="1" id="KW-0863">Zinc-finger</keyword>
<dbReference type="GO" id="GO:0006355">
    <property type="term" value="P:regulation of DNA-templated transcription"/>
    <property type="evidence" value="ECO:0007669"/>
    <property type="project" value="InterPro"/>
</dbReference>
<dbReference type="EMBL" id="KN831791">
    <property type="protein sequence ID" value="KIM38396.1"/>
    <property type="molecule type" value="Genomic_DNA"/>
</dbReference>
<evidence type="ECO:0000313" key="4">
    <source>
        <dbReference type="EMBL" id="KIM38396.1"/>
    </source>
</evidence>
<dbReference type="InterPro" id="IPR013088">
    <property type="entry name" value="Znf_NHR/GATA"/>
</dbReference>
<protein>
    <recommendedName>
        <fullName evidence="3">GATA-type domain-containing protein</fullName>
    </recommendedName>
</protein>
<keyword evidence="2" id="KW-1133">Transmembrane helix</keyword>
<dbReference type="InterPro" id="IPR000679">
    <property type="entry name" value="Znf_GATA"/>
</dbReference>
<keyword evidence="5" id="KW-1185">Reference proteome</keyword>
<dbReference type="GO" id="GO:0008270">
    <property type="term" value="F:zinc ion binding"/>
    <property type="evidence" value="ECO:0007669"/>
    <property type="project" value="UniProtKB-KW"/>
</dbReference>
<keyword evidence="1" id="KW-0862">Zinc</keyword>
<dbReference type="GO" id="GO:0043565">
    <property type="term" value="F:sequence-specific DNA binding"/>
    <property type="evidence" value="ECO:0007669"/>
    <property type="project" value="InterPro"/>
</dbReference>
<dbReference type="Pfam" id="PF00320">
    <property type="entry name" value="GATA"/>
    <property type="match status" value="1"/>
</dbReference>